<dbReference type="InterPro" id="IPR014922">
    <property type="entry name" value="YdhG-like"/>
</dbReference>
<sequence length="139" mass="15799">MTAALENQDEAPRVIDEHIASIEDWRGERFAQLRSWIHEAVPDVTETWKWMGSPVWEKDGIMIVGDAHKDKIKLTFNFGALYEDPHGLFNNGNGNQRRAIDVDESLELNKEHFIELVRAAAAYNAEKKAAKKTAKKPAK</sequence>
<dbReference type="Gene3D" id="3.90.1150.200">
    <property type="match status" value="1"/>
</dbReference>
<organism evidence="2 3">
    <name type="scientific">Neomicrococcus lactis</name>
    <dbReference type="NCBI Taxonomy" id="732241"/>
    <lineage>
        <taxon>Bacteria</taxon>
        <taxon>Bacillati</taxon>
        <taxon>Actinomycetota</taxon>
        <taxon>Actinomycetes</taxon>
        <taxon>Micrococcales</taxon>
        <taxon>Micrococcaceae</taxon>
        <taxon>Neomicrococcus</taxon>
    </lineage>
</organism>
<dbReference type="AlphaFoldDB" id="A0A7W8YCA8"/>
<reference evidence="2 3" key="1">
    <citation type="submission" date="2020-08" db="EMBL/GenBank/DDBJ databases">
        <title>Sequencing the genomes of 1000 actinobacteria strains.</title>
        <authorList>
            <person name="Klenk H.-P."/>
        </authorList>
    </citation>
    <scope>NUCLEOTIDE SEQUENCE [LARGE SCALE GENOMIC DNA]</scope>
    <source>
        <strain evidence="2 3">DSM 23694</strain>
    </source>
</reference>
<dbReference type="RefSeq" id="WP_183643258.1">
    <property type="nucleotide sequence ID" value="NZ_JACHBL010000001.1"/>
</dbReference>
<protein>
    <recommendedName>
        <fullName evidence="1">YdhG-like domain-containing protein</fullName>
    </recommendedName>
</protein>
<accession>A0A7W8YCA8</accession>
<dbReference type="EMBL" id="JACHBL010000001">
    <property type="protein sequence ID" value="MBB5598901.1"/>
    <property type="molecule type" value="Genomic_DNA"/>
</dbReference>
<feature type="domain" description="YdhG-like" evidence="1">
    <location>
        <begin position="27"/>
        <end position="120"/>
    </location>
</feature>
<evidence type="ECO:0000259" key="1">
    <source>
        <dbReference type="Pfam" id="PF08818"/>
    </source>
</evidence>
<dbReference type="SUPFAM" id="SSF159888">
    <property type="entry name" value="YdhG-like"/>
    <property type="match status" value="1"/>
</dbReference>
<evidence type="ECO:0000313" key="2">
    <source>
        <dbReference type="EMBL" id="MBB5598901.1"/>
    </source>
</evidence>
<dbReference type="Pfam" id="PF08818">
    <property type="entry name" value="DUF1801"/>
    <property type="match status" value="1"/>
</dbReference>
<keyword evidence="3" id="KW-1185">Reference proteome</keyword>
<comment type="caution">
    <text evidence="2">The sequence shown here is derived from an EMBL/GenBank/DDBJ whole genome shotgun (WGS) entry which is preliminary data.</text>
</comment>
<dbReference type="Proteomes" id="UP000523863">
    <property type="component" value="Unassembled WGS sequence"/>
</dbReference>
<evidence type="ECO:0000313" key="3">
    <source>
        <dbReference type="Proteomes" id="UP000523863"/>
    </source>
</evidence>
<name>A0A7W8YCA8_9MICC</name>
<gene>
    <name evidence="2" type="ORF">BKA12_001981</name>
</gene>
<proteinExistence type="predicted"/>